<dbReference type="EMBL" id="JAHBFI010000009">
    <property type="protein sequence ID" value="MBZ5962463.1"/>
    <property type="molecule type" value="Genomic_DNA"/>
</dbReference>
<evidence type="ECO:0000259" key="1">
    <source>
        <dbReference type="PROSITE" id="PS51186"/>
    </source>
</evidence>
<dbReference type="RefSeq" id="WP_060391810.1">
    <property type="nucleotide sequence ID" value="NZ_CBCPIF010000003.1"/>
</dbReference>
<evidence type="ECO:0000313" key="2">
    <source>
        <dbReference type="EMBL" id="MBZ5962463.1"/>
    </source>
</evidence>
<feature type="domain" description="N-acetyltransferase" evidence="1">
    <location>
        <begin position="1"/>
        <end position="147"/>
    </location>
</feature>
<dbReference type="PROSITE" id="PS51186">
    <property type="entry name" value="GNAT"/>
    <property type="match status" value="1"/>
</dbReference>
<sequence>MTIEIKHQLGLGVIHDDALNIRTTVFVGEQGVSLADEMDNPLTEKKALHIVAYVNDQPAATARVIEENTGVWHVQRVATLYDMRGQGLGSQLFDYIESLAPIYHIHTLDLGAQIQARKFYDQLNFHTYGSEFFEAGIAHIGMKKELK</sequence>
<protein>
    <submittedName>
        <fullName evidence="2">GNAT family N-acetyltransferase</fullName>
        <ecNumber evidence="2">2.3.1.-</ecNumber>
    </submittedName>
</protein>
<dbReference type="Pfam" id="PF13673">
    <property type="entry name" value="Acetyltransf_10"/>
    <property type="match status" value="1"/>
</dbReference>
<organism evidence="2 3">
    <name type="scientific">Leuconostoc gasicomitatum</name>
    <dbReference type="NCBI Taxonomy" id="115778"/>
    <lineage>
        <taxon>Bacteria</taxon>
        <taxon>Bacillati</taxon>
        <taxon>Bacillota</taxon>
        <taxon>Bacilli</taxon>
        <taxon>Lactobacillales</taxon>
        <taxon>Lactobacillaceae</taxon>
        <taxon>Leuconostoc</taxon>
        <taxon>Leuconostoc gelidum group</taxon>
    </lineage>
</organism>
<dbReference type="AlphaFoldDB" id="A0A9Q3SYE7"/>
<accession>A0A9Q3SYE7</accession>
<keyword evidence="2" id="KW-0808">Transferase</keyword>
<dbReference type="GO" id="GO:0016747">
    <property type="term" value="F:acyltransferase activity, transferring groups other than amino-acyl groups"/>
    <property type="evidence" value="ECO:0007669"/>
    <property type="project" value="InterPro"/>
</dbReference>
<dbReference type="InterPro" id="IPR016181">
    <property type="entry name" value="Acyl_CoA_acyltransferase"/>
</dbReference>
<dbReference type="SUPFAM" id="SSF55729">
    <property type="entry name" value="Acyl-CoA N-acyltransferases (Nat)"/>
    <property type="match status" value="1"/>
</dbReference>
<evidence type="ECO:0000313" key="3">
    <source>
        <dbReference type="Proteomes" id="UP000752647"/>
    </source>
</evidence>
<name>A0A9Q3SYE7_9LACO</name>
<keyword evidence="2" id="KW-0012">Acyltransferase</keyword>
<dbReference type="EC" id="2.3.1.-" evidence="2"/>
<reference evidence="2" key="1">
    <citation type="submission" date="2021-05" db="EMBL/GenBank/DDBJ databases">
        <title>Pangenome of Leuconostoc gelidum warrants species status for Leuconostoc gelidum subsp. gasicomitatum.</title>
        <authorList>
            <person name="Johansson P."/>
            <person name="Sade E."/>
            <person name="Hultman J."/>
            <person name="Auvinen P."/>
            <person name="Bjorkroth J."/>
        </authorList>
    </citation>
    <scope>NUCLEOTIDE SEQUENCE</scope>
    <source>
        <strain evidence="2">A.21.4</strain>
    </source>
</reference>
<dbReference type="Proteomes" id="UP000752647">
    <property type="component" value="Unassembled WGS sequence"/>
</dbReference>
<comment type="caution">
    <text evidence="2">The sequence shown here is derived from an EMBL/GenBank/DDBJ whole genome shotgun (WGS) entry which is preliminary data.</text>
</comment>
<dbReference type="InterPro" id="IPR000182">
    <property type="entry name" value="GNAT_dom"/>
</dbReference>
<gene>
    <name evidence="2" type="ORF">KIJ12_04730</name>
</gene>
<proteinExistence type="predicted"/>
<dbReference type="Gene3D" id="3.40.630.30">
    <property type="match status" value="1"/>
</dbReference>
<dbReference type="CDD" id="cd04301">
    <property type="entry name" value="NAT_SF"/>
    <property type="match status" value="1"/>
</dbReference>